<evidence type="ECO:0000313" key="5">
    <source>
        <dbReference type="EMBL" id="CKT22243.1"/>
    </source>
</evidence>
<dbReference type="EMBL" id="CFOH01000431">
    <property type="protein sequence ID" value="CFE56474.1"/>
    <property type="molecule type" value="Genomic_DNA"/>
</dbReference>
<evidence type="ECO:0000313" key="4">
    <source>
        <dbReference type="EMBL" id="CKR40244.1"/>
    </source>
</evidence>
<evidence type="ECO:0000313" key="21">
    <source>
        <dbReference type="Proteomes" id="UP000048289"/>
    </source>
</evidence>
<evidence type="ECO:0000313" key="12">
    <source>
        <dbReference type="EMBL" id="COX74468.1"/>
    </source>
</evidence>
<reference evidence="14 27" key="6">
    <citation type="submission" date="2018-08" db="EMBL/GenBank/DDBJ databases">
        <authorList>
            <person name="Fokvardsen B D."/>
            <person name="Norman A."/>
        </authorList>
    </citation>
    <scope>NUCLEOTIDE SEQUENCE [LARGE SCALE GENOMIC DNA]</scope>
    <source>
        <strain evidence="14 27">DKC2</strain>
    </source>
</reference>
<dbReference type="EMBL" id="CSBK01000675">
    <property type="protein sequence ID" value="COX74468.1"/>
    <property type="molecule type" value="Genomic_DNA"/>
</dbReference>
<dbReference type="Proteomes" id="UP000048289">
    <property type="component" value="Unassembled WGS sequence"/>
</dbReference>
<dbReference type="EMBL" id="COPH01000009">
    <property type="protein sequence ID" value="CLV88511.1"/>
    <property type="molecule type" value="Genomic_DNA"/>
</dbReference>
<reference evidence="13 26" key="4">
    <citation type="submission" date="2016-04" db="EMBL/GenBank/DDBJ databases">
        <authorList>
            <person name="Bigi M."/>
            <person name="Bigi F."/>
            <person name="Soria M.A."/>
        </authorList>
    </citation>
    <scope>NUCLEOTIDE SEQUENCE [LARGE SCALE GENOMIC DNA]</scope>
    <source>
        <strain evidence="13 26">6548</strain>
    </source>
</reference>
<dbReference type="EMBL" id="CFOE01000034">
    <property type="protein sequence ID" value="CFE36267.1"/>
    <property type="molecule type" value="Genomic_DNA"/>
</dbReference>
<evidence type="ECO:0000313" key="10">
    <source>
        <dbReference type="EMBL" id="COV85224.1"/>
    </source>
</evidence>
<dbReference type="EMBL" id="CSAD01000416">
    <property type="protein sequence ID" value="COV94958.1"/>
    <property type="molecule type" value="Genomic_DNA"/>
</dbReference>
<evidence type="ECO:0000313" key="6">
    <source>
        <dbReference type="EMBL" id="CLV88511.1"/>
    </source>
</evidence>
<evidence type="ECO:0000313" key="14">
    <source>
        <dbReference type="EMBL" id="VCU51501.1"/>
    </source>
</evidence>
<dbReference type="Proteomes" id="UP000048600">
    <property type="component" value="Unassembled WGS sequence"/>
</dbReference>
<dbReference type="EMBL" id="CQQC01000343">
    <property type="protein sequence ID" value="CNU86906.1"/>
    <property type="molecule type" value="Genomic_DNA"/>
</dbReference>
<keyword evidence="2" id="KW-0378">Hydrolase</keyword>
<evidence type="ECO:0000313" key="23">
    <source>
        <dbReference type="Proteomes" id="UP000048948"/>
    </source>
</evidence>
<dbReference type="Proteomes" id="UP000039021">
    <property type="component" value="Unassembled WGS sequence"/>
</dbReference>
<dbReference type="Proteomes" id="UP000050164">
    <property type="component" value="Unassembled WGS sequence"/>
</dbReference>
<dbReference type="EMBL" id="LR027516">
    <property type="protein sequence ID" value="VCU51501.1"/>
    <property type="molecule type" value="Genomic_DNA"/>
</dbReference>
<evidence type="ECO:0000313" key="3">
    <source>
        <dbReference type="EMBL" id="CFE56474.1"/>
    </source>
</evidence>
<dbReference type="Proteomes" id="UP000045842">
    <property type="component" value="Unassembled WGS sequence"/>
</dbReference>
<evidence type="ECO:0000313" key="19">
    <source>
        <dbReference type="Proteomes" id="UP000045842"/>
    </source>
</evidence>
<feature type="region of interest" description="Disordered" evidence="1">
    <location>
        <begin position="82"/>
        <end position="120"/>
    </location>
</feature>
<reference evidence="13 26" key="5">
    <citation type="submission" date="2017-02" db="EMBL/GenBank/DDBJ databases">
        <title>Protein polymorphisms may explain contrasting epidemiological fitness of two variants of a multidrug-resistant Mycobacterium tuberculosis strain.</title>
        <authorList>
            <person name="Bigi M.M."/>
            <person name="Lopez B."/>
            <person name="Blanco F.C."/>
            <person name="Sasiain M.C."/>
            <person name="De La Barrera S."/>
            <person name="Ritacco V."/>
            <person name="Bigi F."/>
            <person name="Soria M.A."/>
        </authorList>
    </citation>
    <scope>NUCLEOTIDE SEQUENCE [LARGE SCALE GENOMIC DNA]</scope>
    <source>
        <strain evidence="13 26">6548</strain>
    </source>
</reference>
<dbReference type="Proteomes" id="UP000300237">
    <property type="component" value="Chromosome"/>
</dbReference>
<evidence type="ECO:0000313" key="24">
    <source>
        <dbReference type="Proteomes" id="UP000050139"/>
    </source>
</evidence>
<evidence type="ECO:0000313" key="18">
    <source>
        <dbReference type="Proteomes" id="UP000044938"/>
    </source>
</evidence>
<dbReference type="EMBL" id="CSAJ01000093">
    <property type="protein sequence ID" value="COV85224.1"/>
    <property type="molecule type" value="Genomic_DNA"/>
</dbReference>
<dbReference type="AlphaFoldDB" id="A0A0E8UUK9"/>
<dbReference type="EMBL" id="CSAE01000039">
    <property type="protein sequence ID" value="COV13715.1"/>
    <property type="molecule type" value="Genomic_DNA"/>
</dbReference>
<dbReference type="Proteomes" id="UP000050139">
    <property type="component" value="Unassembled WGS sequence"/>
</dbReference>
<dbReference type="Proteomes" id="UP000039217">
    <property type="component" value="Unassembled WGS sequence"/>
</dbReference>
<name>A0A0E8UUK9_MYCTX</name>
<organism evidence="13 26">
    <name type="scientific">Mycobacterium tuberculosis</name>
    <dbReference type="NCBI Taxonomy" id="1773"/>
    <lineage>
        <taxon>Bacteria</taxon>
        <taxon>Bacillati</taxon>
        <taxon>Actinomycetota</taxon>
        <taxon>Actinomycetes</taxon>
        <taxon>Mycobacteriales</taxon>
        <taxon>Mycobacteriaceae</taxon>
        <taxon>Mycobacterium</taxon>
        <taxon>Mycobacterium tuberculosis complex</taxon>
    </lineage>
</organism>
<accession>A0A0E8UUK9</accession>
<evidence type="ECO:0000313" key="22">
    <source>
        <dbReference type="Proteomes" id="UP000048600"/>
    </source>
</evidence>
<dbReference type="EMBL" id="CNGE01000700">
    <property type="protein sequence ID" value="CKT22243.1"/>
    <property type="molecule type" value="Genomic_DNA"/>
</dbReference>
<evidence type="ECO:0000313" key="8">
    <source>
        <dbReference type="EMBL" id="COV13715.1"/>
    </source>
</evidence>
<keyword evidence="2" id="KW-0067">ATP-binding</keyword>
<keyword evidence="2" id="KW-0547">Nucleotide-binding</keyword>
<reference evidence="15 16" key="1">
    <citation type="submission" date="2015-03" db="EMBL/GenBank/DDBJ databases">
        <authorList>
            <consortium name="Pathogen Informatics"/>
        </authorList>
    </citation>
    <scope>NUCLEOTIDE SEQUENCE [LARGE SCALE GENOMIC DNA]</scope>
    <source>
        <strain evidence="5 23">Bir 172</strain>
        <strain evidence="4 25">Bir 185</strain>
        <strain evidence="7 17">D00501624</strain>
        <strain evidence="11 19">G09801536</strain>
        <strain evidence="2 21">G09901357</strain>
        <strain evidence="3 20">H09601792</strain>
        <strain evidence="15">K00500041</strain>
        <strain evidence="10 18">M09401471</strain>
        <strain evidence="16">N09902308</strain>
        <strain evidence="9 22">P00601463</strain>
    </source>
</reference>
<keyword evidence="2" id="KW-0347">Helicase</keyword>
<evidence type="ECO:0000313" key="15">
    <source>
        <dbReference type="Proteomes" id="UP000038802"/>
    </source>
</evidence>
<dbReference type="Proteomes" id="UP000189452">
    <property type="component" value="Chromosome"/>
</dbReference>
<evidence type="ECO:0000313" key="7">
    <source>
        <dbReference type="EMBL" id="CNU86906.1"/>
    </source>
</evidence>
<dbReference type="EMBL" id="CNFT01000234">
    <property type="protein sequence ID" value="CKR40244.1"/>
    <property type="molecule type" value="Genomic_DNA"/>
</dbReference>
<dbReference type="Proteomes" id="UP000038802">
    <property type="component" value="Unassembled WGS sequence"/>
</dbReference>
<reference evidence="8" key="2">
    <citation type="submission" date="2015-03" db="EMBL/GenBank/DDBJ databases">
        <authorList>
            <person name="Murphy D."/>
        </authorList>
    </citation>
    <scope>NUCLEOTIDE SEQUENCE [LARGE SCALE GENOMIC DNA]</scope>
    <source>
        <strain evidence="8">K00500041</strain>
    </source>
</reference>
<evidence type="ECO:0000313" key="2">
    <source>
        <dbReference type="EMBL" id="CFE36267.1"/>
    </source>
</evidence>
<evidence type="ECO:0000313" key="9">
    <source>
        <dbReference type="EMBL" id="COV71307.1"/>
    </source>
</evidence>
<dbReference type="PATRIC" id="fig|1773.206.peg.3779"/>
<dbReference type="PROSITE" id="PS51257">
    <property type="entry name" value="PROKAR_LIPOPROTEIN"/>
    <property type="match status" value="1"/>
</dbReference>
<evidence type="ECO:0000313" key="20">
    <source>
        <dbReference type="Proteomes" id="UP000046947"/>
    </source>
</evidence>
<dbReference type="Proteomes" id="UP000048948">
    <property type="component" value="Unassembled WGS sequence"/>
</dbReference>
<dbReference type="STRING" id="1806.RN08_3542"/>
<reference evidence="6 24" key="3">
    <citation type="submission" date="2015-03" db="EMBL/GenBank/DDBJ databases">
        <authorList>
            <consortium name="Pathogen Informatics"/>
            <person name="Murphy D."/>
        </authorList>
    </citation>
    <scope>NUCLEOTIDE SEQUENCE</scope>
    <source>
        <strain evidence="6 24">0268S</strain>
        <strain evidence="12">N09902308</strain>
    </source>
</reference>
<dbReference type="EMBL" id="CHKL01000030">
    <property type="protein sequence ID" value="COV71307.1"/>
    <property type="molecule type" value="Genomic_DNA"/>
</dbReference>
<protein>
    <submittedName>
        <fullName evidence="2 6">Helicase</fullName>
    </submittedName>
    <submittedName>
        <fullName evidence="14">Threonine and proline-rich protein</fullName>
    </submittedName>
</protein>
<evidence type="ECO:0000256" key="1">
    <source>
        <dbReference type="SAM" id="MobiDB-lite"/>
    </source>
</evidence>
<evidence type="ECO:0000313" key="11">
    <source>
        <dbReference type="EMBL" id="COV94958.1"/>
    </source>
</evidence>
<proteinExistence type="predicted"/>
<evidence type="ECO:0000313" key="17">
    <source>
        <dbReference type="Proteomes" id="UP000039217"/>
    </source>
</evidence>
<dbReference type="Proteomes" id="UP000046947">
    <property type="component" value="Unassembled WGS sequence"/>
</dbReference>
<dbReference type="Proteomes" id="UP000044938">
    <property type="component" value="Unassembled WGS sequence"/>
</dbReference>
<sequence length="120" mass="11821">MGVRVGTVVGPVPGGATVVTVSGGSCGRKVLGEGWGDVLVGAVGRGEVDITVRGAGAPTMALVDVLSPLLIMTAVATAPSATTLPRIAATGRHRRSAAQANSPSEQVRPAPKPLELSSSG</sequence>
<gene>
    <name evidence="13" type="ORF">A4S10_03351</name>
    <name evidence="14" type="ORF">DKC2_3409</name>
    <name evidence="7" type="ORF">ERS007661_01295</name>
    <name evidence="11" type="ORF">ERS007679_02764</name>
    <name evidence="2" type="ORF">ERS007681_00483</name>
    <name evidence="3" type="ORF">ERS007688_02532</name>
    <name evidence="8" type="ORF">ERS007703_00622</name>
    <name evidence="10" type="ORF">ERS007720_01054</name>
    <name evidence="12" type="ORF">ERS007739_01674</name>
    <name evidence="9" type="ORF">ERS007741_00498</name>
    <name evidence="5" type="ORF">ERS027646_03178</name>
    <name evidence="4" type="ORF">ERS027659_01324</name>
    <name evidence="6" type="ORF">ERS094118_01456</name>
</gene>
<evidence type="ECO:0000313" key="13">
    <source>
        <dbReference type="EMBL" id="OMH61161.1"/>
    </source>
</evidence>
<evidence type="ECO:0000313" key="16">
    <source>
        <dbReference type="Proteomes" id="UP000039021"/>
    </source>
</evidence>
<dbReference type="EMBL" id="LWDQ01000001">
    <property type="protein sequence ID" value="OMH61161.1"/>
    <property type="molecule type" value="Genomic_DNA"/>
</dbReference>
<evidence type="ECO:0000313" key="27">
    <source>
        <dbReference type="Proteomes" id="UP000300237"/>
    </source>
</evidence>
<evidence type="ECO:0000313" key="26">
    <source>
        <dbReference type="Proteomes" id="UP000189452"/>
    </source>
</evidence>
<evidence type="ECO:0000313" key="25">
    <source>
        <dbReference type="Proteomes" id="UP000050164"/>
    </source>
</evidence>
<dbReference type="GO" id="GO:0004386">
    <property type="term" value="F:helicase activity"/>
    <property type="evidence" value="ECO:0007669"/>
    <property type="project" value="UniProtKB-KW"/>
</dbReference>